<keyword evidence="1" id="KW-0378">Hydrolase</keyword>
<evidence type="ECO:0000259" key="3">
    <source>
        <dbReference type="Pfam" id="PF01764"/>
    </source>
</evidence>
<comment type="caution">
    <text evidence="4">The sequence shown here is derived from an EMBL/GenBank/DDBJ whole genome shotgun (WGS) entry which is preliminary data.</text>
</comment>
<dbReference type="AlphaFoldDB" id="A0AAP0MWH6"/>
<dbReference type="PANTHER" id="PTHR46086:SF17">
    <property type="entry name" value="ALPHA_BETA-HYDROLASES SUPERFAMILY PROTEIN"/>
    <property type="match status" value="1"/>
</dbReference>
<proteinExistence type="predicted"/>
<evidence type="ECO:0000256" key="2">
    <source>
        <dbReference type="SAM" id="Phobius"/>
    </source>
</evidence>
<evidence type="ECO:0000256" key="1">
    <source>
        <dbReference type="ARBA" id="ARBA00022801"/>
    </source>
</evidence>
<feature type="transmembrane region" description="Helical" evidence="2">
    <location>
        <begin position="280"/>
        <end position="301"/>
    </location>
</feature>
<evidence type="ECO:0000313" key="5">
    <source>
        <dbReference type="Proteomes" id="UP001428341"/>
    </source>
</evidence>
<dbReference type="GO" id="GO:0006629">
    <property type="term" value="P:lipid metabolic process"/>
    <property type="evidence" value="ECO:0007669"/>
    <property type="project" value="InterPro"/>
</dbReference>
<evidence type="ECO:0000313" key="4">
    <source>
        <dbReference type="EMBL" id="KAK9228295.1"/>
    </source>
</evidence>
<feature type="domain" description="Fungal lipase-type" evidence="3">
    <location>
        <begin position="200"/>
        <end position="358"/>
    </location>
</feature>
<dbReference type="GO" id="GO:0004806">
    <property type="term" value="F:triacylglycerol lipase activity"/>
    <property type="evidence" value="ECO:0007669"/>
    <property type="project" value="InterPro"/>
</dbReference>
<sequence>MASHSFARNYMILRPEEMSWWDPFSILCNRDFGHKKWVEFPVGKEENLTRRWLIFISLLGQKVLQIMAKPMLWFGSVFEMGLNILSSNRNIFVLLFRALQNEVVVPERSSEMFLSVVGNLDRRVQLDKNINHGDTRYYAMLCAMASKLSYENKAVVESTVRDCWKMQLLGYYDFYNEFQRKCTTQGFMFHDKTADPDVIVIAFRGTELFDADAWCTDIDISWYELHSMGKIHGGFMKALGLLMDRGWPEEIEQDDDHPLAYYTIRENLRQLLKTNNKTKFVLTGHSLGGALAILFPAVLALHKETFLLKRLEGVYTFGQPRVGDEEFKKFMEKQLHDNGIKYLRFVYGHDLIPRLPSDDSTFLFKHFGTCIYYNSSYEGKIVEEQPYEDYKSPSAVITRILNAFWELIRSFIIPYNKGPDFSESWLLKLVRFAGLALPTLAAHNPHDYVNVTRLGSDDLYLKLQEQYSQNVSSIREST</sequence>
<keyword evidence="2" id="KW-0812">Transmembrane</keyword>
<dbReference type="Gene3D" id="3.40.50.1820">
    <property type="entry name" value="alpha/beta hydrolase"/>
    <property type="match status" value="1"/>
</dbReference>
<keyword evidence="2" id="KW-0472">Membrane</keyword>
<dbReference type="InterPro" id="IPR002921">
    <property type="entry name" value="Fungal_lipase-type"/>
</dbReference>
<protein>
    <recommendedName>
        <fullName evidence="3">Fungal lipase-type domain-containing protein</fullName>
    </recommendedName>
</protein>
<dbReference type="Pfam" id="PF01764">
    <property type="entry name" value="Lipase_3"/>
    <property type="match status" value="1"/>
</dbReference>
<dbReference type="Proteomes" id="UP001428341">
    <property type="component" value="Unassembled WGS sequence"/>
</dbReference>
<accession>A0AAP0MWH6</accession>
<dbReference type="InterPro" id="IPR029058">
    <property type="entry name" value="AB_hydrolase_fold"/>
</dbReference>
<reference evidence="4 5" key="1">
    <citation type="submission" date="2024-05" db="EMBL/GenBank/DDBJ databases">
        <title>Haplotype-resolved chromosome-level genome assembly of Huyou (Citrus changshanensis).</title>
        <authorList>
            <person name="Miao C."/>
            <person name="Chen W."/>
            <person name="Wu Y."/>
            <person name="Wang L."/>
            <person name="Zhao S."/>
            <person name="Grierson D."/>
            <person name="Xu C."/>
            <person name="Chen K."/>
        </authorList>
    </citation>
    <scope>NUCLEOTIDE SEQUENCE [LARGE SCALE GENOMIC DNA]</scope>
    <source>
        <strain evidence="4">01-14</strain>
        <tissue evidence="4">Leaf</tissue>
    </source>
</reference>
<keyword evidence="2" id="KW-1133">Transmembrane helix</keyword>
<keyword evidence="5" id="KW-1185">Reference proteome</keyword>
<name>A0AAP0MWH6_9ROSI</name>
<dbReference type="PANTHER" id="PTHR46086">
    <property type="entry name" value="ALPHA/BETA-HYDROLASES SUPERFAMILY PROTEIN"/>
    <property type="match status" value="1"/>
</dbReference>
<organism evidence="4 5">
    <name type="scientific">Citrus x changshan-huyou</name>
    <dbReference type="NCBI Taxonomy" id="2935761"/>
    <lineage>
        <taxon>Eukaryota</taxon>
        <taxon>Viridiplantae</taxon>
        <taxon>Streptophyta</taxon>
        <taxon>Embryophyta</taxon>
        <taxon>Tracheophyta</taxon>
        <taxon>Spermatophyta</taxon>
        <taxon>Magnoliopsida</taxon>
        <taxon>eudicotyledons</taxon>
        <taxon>Gunneridae</taxon>
        <taxon>Pentapetalae</taxon>
        <taxon>rosids</taxon>
        <taxon>malvids</taxon>
        <taxon>Sapindales</taxon>
        <taxon>Rutaceae</taxon>
        <taxon>Aurantioideae</taxon>
        <taxon>Citrus</taxon>
    </lineage>
</organism>
<dbReference type="EMBL" id="JBCGBO010000001">
    <property type="protein sequence ID" value="KAK9228295.1"/>
    <property type="molecule type" value="Genomic_DNA"/>
</dbReference>
<dbReference type="CDD" id="cd00519">
    <property type="entry name" value="Lipase_3"/>
    <property type="match status" value="1"/>
</dbReference>
<gene>
    <name evidence="4" type="ORF">WN944_021244</name>
</gene>
<dbReference type="SUPFAM" id="SSF53474">
    <property type="entry name" value="alpha/beta-Hydrolases"/>
    <property type="match status" value="1"/>
</dbReference>
<dbReference type="InterPro" id="IPR044819">
    <property type="entry name" value="OBL-like"/>
</dbReference>